<feature type="compositionally biased region" description="Polar residues" evidence="1">
    <location>
        <begin position="336"/>
        <end position="349"/>
    </location>
</feature>
<dbReference type="AlphaFoldDB" id="A0A9P8ET30"/>
<comment type="caution">
    <text evidence="2">The sequence shown here is derived from an EMBL/GenBank/DDBJ whole genome shotgun (WGS) entry which is preliminary data.</text>
</comment>
<feature type="region of interest" description="Disordered" evidence="1">
    <location>
        <begin position="172"/>
        <end position="246"/>
    </location>
</feature>
<feature type="compositionally biased region" description="Polar residues" evidence="1">
    <location>
        <begin position="260"/>
        <end position="287"/>
    </location>
</feature>
<proteinExistence type="predicted"/>
<reference evidence="2" key="2">
    <citation type="submission" date="2021-08" db="EMBL/GenBank/DDBJ databases">
        <authorList>
            <person name="Gostincar C."/>
            <person name="Sun X."/>
            <person name="Song Z."/>
            <person name="Gunde-Cimerman N."/>
        </authorList>
    </citation>
    <scope>NUCLEOTIDE SEQUENCE</scope>
    <source>
        <strain evidence="2">EXF-9911</strain>
    </source>
</reference>
<evidence type="ECO:0000313" key="3">
    <source>
        <dbReference type="Proteomes" id="UP000779574"/>
    </source>
</evidence>
<feature type="compositionally biased region" description="Basic and acidic residues" evidence="1">
    <location>
        <begin position="300"/>
        <end position="313"/>
    </location>
</feature>
<protein>
    <submittedName>
        <fullName evidence="2">Uncharacterized protein</fullName>
    </submittedName>
</protein>
<dbReference type="Proteomes" id="UP000779574">
    <property type="component" value="Unassembled WGS sequence"/>
</dbReference>
<sequence length="349" mass="39543">MAPKHSLNAAMSSSPAAKRARLSTTIVKQSHRANFDRLCALHDWTPSEAIHEKLAALLQLSGKRLEASELLPLAFVQHYPFIWVKDFLLLGYNHAGESVWYKAYPTGRGLARGRYYNSAQVNILGKHTVAKYWQSWIDVFDIEQRGLDRSHEYFTGVYLILKKFPNLRYKSGRNKEDARDPKNAIRTTGVAEYPFNDDHPFMQETSDTDTNSVENNDTQEAFDAETDIVDDTSPIKQEQTDLRDQDRFVPLARQLLIQLTSRPNMRQFDQMSSPQSQRHTANDQQGPPVNADGAVSPVRRLSEQSDSRAHSRNLDSGYPSRSQKYLTDDRTGLQEDGNSLTSLPGPSSE</sequence>
<feature type="compositionally biased region" description="Basic and acidic residues" evidence="1">
    <location>
        <begin position="173"/>
        <end position="183"/>
    </location>
</feature>
<gene>
    <name evidence="2" type="ORF">KCU76_g2900</name>
</gene>
<accession>A0A9P8ET30</accession>
<organism evidence="2 3">
    <name type="scientific">Aureobasidium melanogenum</name>
    <name type="common">Aureobasidium pullulans var. melanogenum</name>
    <dbReference type="NCBI Taxonomy" id="46634"/>
    <lineage>
        <taxon>Eukaryota</taxon>
        <taxon>Fungi</taxon>
        <taxon>Dikarya</taxon>
        <taxon>Ascomycota</taxon>
        <taxon>Pezizomycotina</taxon>
        <taxon>Dothideomycetes</taxon>
        <taxon>Dothideomycetidae</taxon>
        <taxon>Dothideales</taxon>
        <taxon>Saccotheciaceae</taxon>
        <taxon>Aureobasidium</taxon>
    </lineage>
</organism>
<feature type="region of interest" description="Disordered" evidence="1">
    <location>
        <begin position="260"/>
        <end position="349"/>
    </location>
</feature>
<evidence type="ECO:0000256" key="1">
    <source>
        <dbReference type="SAM" id="MobiDB-lite"/>
    </source>
</evidence>
<feature type="compositionally biased region" description="Polar residues" evidence="1">
    <location>
        <begin position="203"/>
        <end position="219"/>
    </location>
</feature>
<dbReference type="EMBL" id="JAHFXF010000073">
    <property type="protein sequence ID" value="KAG9697583.1"/>
    <property type="molecule type" value="Genomic_DNA"/>
</dbReference>
<evidence type="ECO:0000313" key="2">
    <source>
        <dbReference type="EMBL" id="KAG9697583.1"/>
    </source>
</evidence>
<feature type="compositionally biased region" description="Acidic residues" evidence="1">
    <location>
        <begin position="220"/>
        <end position="230"/>
    </location>
</feature>
<name>A0A9P8ET30_AURME</name>
<reference evidence="2" key="1">
    <citation type="journal article" date="2021" name="J Fungi (Basel)">
        <title>Virulence traits and population genomics of the black yeast Aureobasidium melanogenum.</title>
        <authorList>
            <person name="Cernosa A."/>
            <person name="Sun X."/>
            <person name="Gostincar C."/>
            <person name="Fang C."/>
            <person name="Gunde-Cimerman N."/>
            <person name="Song Z."/>
        </authorList>
    </citation>
    <scope>NUCLEOTIDE SEQUENCE</scope>
    <source>
        <strain evidence="2">EXF-9911</strain>
    </source>
</reference>
<dbReference type="OrthoDB" id="3908749at2759"/>
<feature type="non-terminal residue" evidence="2">
    <location>
        <position position="349"/>
    </location>
</feature>